<dbReference type="PANTHER" id="PTHR43280:SF2">
    <property type="entry name" value="HTH-TYPE TRANSCRIPTIONAL REGULATOR EXSA"/>
    <property type="match status" value="1"/>
</dbReference>
<gene>
    <name evidence="5" type="ORF">Gferi_14410</name>
</gene>
<feature type="domain" description="HTH araC/xylS-type" evidence="4">
    <location>
        <begin position="446"/>
        <end position="544"/>
    </location>
</feature>
<dbReference type="SMART" id="SM00342">
    <property type="entry name" value="HTH_ARAC"/>
    <property type="match status" value="1"/>
</dbReference>
<dbReference type="InterPro" id="IPR011051">
    <property type="entry name" value="RmlC_Cupin_sf"/>
</dbReference>
<dbReference type="Proteomes" id="UP000095743">
    <property type="component" value="Chromosome"/>
</dbReference>
<dbReference type="PANTHER" id="PTHR43280">
    <property type="entry name" value="ARAC-FAMILY TRANSCRIPTIONAL REGULATOR"/>
    <property type="match status" value="1"/>
</dbReference>
<evidence type="ECO:0000256" key="3">
    <source>
        <dbReference type="ARBA" id="ARBA00023163"/>
    </source>
</evidence>
<dbReference type="KEGG" id="gfe:Gferi_14410"/>
<keyword evidence="3" id="KW-0804">Transcription</keyword>
<evidence type="ECO:0000259" key="4">
    <source>
        <dbReference type="PROSITE" id="PS01124"/>
    </source>
</evidence>
<evidence type="ECO:0000256" key="2">
    <source>
        <dbReference type="ARBA" id="ARBA00023125"/>
    </source>
</evidence>
<dbReference type="SUPFAM" id="SSF46689">
    <property type="entry name" value="Homeodomain-like"/>
    <property type="match status" value="1"/>
</dbReference>
<dbReference type="PROSITE" id="PS01124">
    <property type="entry name" value="HTH_ARAC_FAMILY_2"/>
    <property type="match status" value="1"/>
</dbReference>
<evidence type="ECO:0000313" key="5">
    <source>
        <dbReference type="EMBL" id="AOT70660.1"/>
    </source>
</evidence>
<dbReference type="InterPro" id="IPR014710">
    <property type="entry name" value="RmlC-like_jellyroll"/>
</dbReference>
<dbReference type="AlphaFoldDB" id="A0A1D8GIE0"/>
<keyword evidence="6" id="KW-1185">Reference proteome</keyword>
<dbReference type="GO" id="GO:0043565">
    <property type="term" value="F:sequence-specific DNA binding"/>
    <property type="evidence" value="ECO:0007669"/>
    <property type="project" value="InterPro"/>
</dbReference>
<organism evidence="5 6">
    <name type="scientific">Geosporobacter ferrireducens</name>
    <dbReference type="NCBI Taxonomy" id="1424294"/>
    <lineage>
        <taxon>Bacteria</taxon>
        <taxon>Bacillati</taxon>
        <taxon>Bacillota</taxon>
        <taxon>Clostridia</taxon>
        <taxon>Peptostreptococcales</taxon>
        <taxon>Thermotaleaceae</taxon>
        <taxon>Geosporobacter</taxon>
    </lineage>
</organism>
<dbReference type="InterPro" id="IPR013096">
    <property type="entry name" value="Cupin_2"/>
</dbReference>
<dbReference type="STRING" id="1424294.Gferi_14410"/>
<dbReference type="InterPro" id="IPR009057">
    <property type="entry name" value="Homeodomain-like_sf"/>
</dbReference>
<evidence type="ECO:0000256" key="1">
    <source>
        <dbReference type="ARBA" id="ARBA00023015"/>
    </source>
</evidence>
<name>A0A1D8GIE0_9FIRM</name>
<keyword evidence="1" id="KW-0805">Transcription regulation</keyword>
<accession>A0A1D8GIE0</accession>
<dbReference type="Pfam" id="PF10114">
    <property type="entry name" value="PocR"/>
    <property type="match status" value="1"/>
</dbReference>
<dbReference type="SUPFAM" id="SSF51182">
    <property type="entry name" value="RmlC-like cupins"/>
    <property type="match status" value="1"/>
</dbReference>
<dbReference type="Gene3D" id="2.60.120.10">
    <property type="entry name" value="Jelly Rolls"/>
    <property type="match status" value="1"/>
</dbReference>
<dbReference type="OrthoDB" id="1410840at2"/>
<dbReference type="EMBL" id="CP017269">
    <property type="protein sequence ID" value="AOT70660.1"/>
    <property type="molecule type" value="Genomic_DNA"/>
</dbReference>
<dbReference type="Pfam" id="PF12833">
    <property type="entry name" value="HTH_18"/>
    <property type="match status" value="1"/>
</dbReference>
<dbReference type="Gene3D" id="1.10.10.60">
    <property type="entry name" value="Homeodomain-like"/>
    <property type="match status" value="2"/>
</dbReference>
<dbReference type="InterPro" id="IPR018771">
    <property type="entry name" value="PocR_dom"/>
</dbReference>
<proteinExistence type="predicted"/>
<dbReference type="GO" id="GO:0003700">
    <property type="term" value="F:DNA-binding transcription factor activity"/>
    <property type="evidence" value="ECO:0007669"/>
    <property type="project" value="InterPro"/>
</dbReference>
<sequence>MNLLDSTNIYDKQKFEWGEISWMHEPIDSPYGRLSVAQVKIYPGCQQEKHFHLGEEQLFYVVQGQGSFITNGKKEDVYKPMIVYIPPHSEHEVFNTGKEDLIFVVVYVPIKLIQLQKPYTVAAYKNIQDLIPLEILQNIKEQLSELLKLIIHIYDGNHQLLTQDNEENEFCKICSSMHPCNKRKYTSDSSNLLSDNMYKCDYDLIELEVPITLNDNILGYIKSGSFVLSNSEEIDKKIDAIQERLGIDRDPIWTIYKKIPDIIKSRIYVIQEHLVIAAQFTQVMLERSVFEQELTEKDNEILMSTKEKIQLKDALKKANHKIYHDKIFAGGANITKEFVYPYDVEIILENAIKELDLEKIEKSIDDCRNKYIDSENIVQEMIIVLSRTAMRSLENIEIISQMRKKYDKHLQQIKKEDPWEILKCFCMDCIEEYKKIRQSNRRELIDNINMYINTHYKEDLSLNLIAEIFYISPNYLSSLFNEKNRISFSDYVQNLRIEEGKKYLRSTPIKVCDIAKKVGFKNNSYFVNVFKKNVGMTPNEYRKNPIG</sequence>
<evidence type="ECO:0000313" key="6">
    <source>
        <dbReference type="Proteomes" id="UP000095743"/>
    </source>
</evidence>
<keyword evidence="2" id="KW-0238">DNA-binding</keyword>
<protein>
    <recommendedName>
        <fullName evidence="4">HTH araC/xylS-type domain-containing protein</fullName>
    </recommendedName>
</protein>
<dbReference type="Pfam" id="PF07883">
    <property type="entry name" value="Cupin_2"/>
    <property type="match status" value="1"/>
</dbReference>
<dbReference type="PRINTS" id="PR00032">
    <property type="entry name" value="HTHARAC"/>
</dbReference>
<dbReference type="RefSeq" id="WP_069977652.1">
    <property type="nucleotide sequence ID" value="NZ_CP017269.1"/>
</dbReference>
<dbReference type="InterPro" id="IPR018060">
    <property type="entry name" value="HTH_AraC"/>
</dbReference>
<dbReference type="InterPro" id="IPR020449">
    <property type="entry name" value="Tscrpt_reg_AraC-type_HTH"/>
</dbReference>
<reference evidence="5 6" key="1">
    <citation type="submission" date="2016-09" db="EMBL/GenBank/DDBJ databases">
        <title>Genomic analysis reveals versatility of anaerobic energy metabolism of Geosporobacter ferrireducens IRF9 of phylum Firmicutes.</title>
        <authorList>
            <person name="Kim S.-J."/>
        </authorList>
    </citation>
    <scope>NUCLEOTIDE SEQUENCE [LARGE SCALE GENOMIC DNA]</scope>
    <source>
        <strain evidence="5 6">IRF9</strain>
    </source>
</reference>